<keyword evidence="1" id="KW-1133">Transmembrane helix</keyword>
<evidence type="ECO:0000256" key="1">
    <source>
        <dbReference type="SAM" id="Phobius"/>
    </source>
</evidence>
<accession>A0A455VZH8</accession>
<proteinExistence type="predicted"/>
<reference evidence="2" key="1">
    <citation type="submission" date="2019-03" db="EMBL/GenBank/DDBJ databases">
        <title>Whole genome analysis of nitrate-reducing bacteria Marinobacter hydrocarbonoclasticus YB03.</title>
        <authorList>
            <person name="Azam A.H."/>
            <person name="Yuk S.R."/>
            <person name="Kamarisima K."/>
            <person name="Miyanaga K."/>
            <person name="Tanji Y."/>
        </authorList>
    </citation>
    <scope>NUCLEOTIDE SEQUENCE</scope>
    <source>
        <strain evidence="2">YB03</strain>
    </source>
</reference>
<keyword evidence="1" id="KW-0812">Transmembrane</keyword>
<organism evidence="2">
    <name type="scientific">Marinobacter nauticus</name>
    <name type="common">Marinobacter hydrocarbonoclasticus</name>
    <name type="synonym">Marinobacter aquaeolei</name>
    <dbReference type="NCBI Taxonomy" id="2743"/>
    <lineage>
        <taxon>Bacteria</taxon>
        <taxon>Pseudomonadati</taxon>
        <taxon>Pseudomonadota</taxon>
        <taxon>Gammaproteobacteria</taxon>
        <taxon>Pseudomonadales</taxon>
        <taxon>Marinobacteraceae</taxon>
        <taxon>Marinobacter</taxon>
    </lineage>
</organism>
<keyword evidence="1" id="KW-0472">Membrane</keyword>
<evidence type="ECO:0000313" key="2">
    <source>
        <dbReference type="EMBL" id="BBJ02229.1"/>
    </source>
</evidence>
<feature type="transmembrane region" description="Helical" evidence="1">
    <location>
        <begin position="331"/>
        <end position="352"/>
    </location>
</feature>
<gene>
    <name evidence="2" type="ORF">YBY_00770</name>
</gene>
<name>A0A455VZH8_MARNT</name>
<protein>
    <submittedName>
        <fullName evidence="2">Uncharacterized protein</fullName>
    </submittedName>
</protein>
<feature type="transmembrane region" description="Helical" evidence="1">
    <location>
        <begin position="427"/>
        <end position="443"/>
    </location>
</feature>
<sequence>MEYQYLGWIPCISGHLDFGLMKPGISGGFTNKDIKDNKTNHINFGYLAQKDHHARRVMLQSKVNWQDRLNDKEYDGSFRVFVIAEASQSACMDNRELHGSVYIYPTSEQEGSKAQNREKPWFQTIHEAQEIYDRSNGNVDGWGESRSQLNRCYERLKEELEAMGFWRVDFKATSGGLVYLSTPTEQHRPLSDNEKYLITRQAYYYIKYSLHSHKHHQAEQDSLTTIVPYDLSTDGKRDAALKMLCQLKRELTHIKRTLTQEQGLYSDDALGILSYMGSLLTTLHTRKLIDGDLYQREGRYIDSLRSSFQVQESRTRNFRSIEDSIRSTNRVYFGWGLALLSLFFGIIARPFYAPVPDNELLPLPSLWDVVLFVTLGLLVIKLVYTRLTTYMINTKLDEASVRHFVQARYHLSGWHLIRSFLEDNKKAIYVLLLLVLGAVVAALV</sequence>
<dbReference type="EMBL" id="AP019537">
    <property type="protein sequence ID" value="BBJ02229.1"/>
    <property type="molecule type" value="Genomic_DNA"/>
</dbReference>
<dbReference type="AlphaFoldDB" id="A0A455VZH8"/>
<feature type="transmembrane region" description="Helical" evidence="1">
    <location>
        <begin position="364"/>
        <end position="384"/>
    </location>
</feature>